<dbReference type="EnsemblMetazoa" id="CJA38042.1">
    <property type="protein sequence ID" value="CJA38042.1"/>
    <property type="gene ID" value="WBGene00213889"/>
</dbReference>
<feature type="region of interest" description="Disordered" evidence="1">
    <location>
        <begin position="1"/>
        <end position="26"/>
    </location>
</feature>
<evidence type="ECO:0000313" key="2">
    <source>
        <dbReference type="EnsemblMetazoa" id="CJA38042.1"/>
    </source>
</evidence>
<keyword evidence="3" id="KW-1185">Reference proteome</keyword>
<dbReference type="AlphaFoldDB" id="A0A8R1ITX1"/>
<reference evidence="3" key="1">
    <citation type="submission" date="2010-08" db="EMBL/GenBank/DDBJ databases">
        <authorList>
            <consortium name="Caenorhabditis japonica Sequencing Consortium"/>
            <person name="Wilson R.K."/>
        </authorList>
    </citation>
    <scope>NUCLEOTIDE SEQUENCE [LARGE SCALE GENOMIC DNA]</scope>
    <source>
        <strain evidence="3">DF5081</strain>
    </source>
</reference>
<name>A0A8R1ITX1_CAEJA</name>
<sequence>MLNNRKSSGAHNLAHEDSREMSSRPKRLRLSCRKVCELWFPDDETSSDESDGIGDDPMVNEESGND</sequence>
<evidence type="ECO:0000313" key="3">
    <source>
        <dbReference type="Proteomes" id="UP000005237"/>
    </source>
</evidence>
<feature type="compositionally biased region" description="Polar residues" evidence="1">
    <location>
        <begin position="1"/>
        <end position="10"/>
    </location>
</feature>
<proteinExistence type="predicted"/>
<feature type="compositionally biased region" description="Basic and acidic residues" evidence="1">
    <location>
        <begin position="13"/>
        <end position="23"/>
    </location>
</feature>
<evidence type="ECO:0000256" key="1">
    <source>
        <dbReference type="SAM" id="MobiDB-lite"/>
    </source>
</evidence>
<accession>A0A8R1ITX1</accession>
<feature type="region of interest" description="Disordered" evidence="1">
    <location>
        <begin position="41"/>
        <end position="66"/>
    </location>
</feature>
<reference evidence="2" key="2">
    <citation type="submission" date="2022-06" db="UniProtKB">
        <authorList>
            <consortium name="EnsemblMetazoa"/>
        </authorList>
    </citation>
    <scope>IDENTIFICATION</scope>
    <source>
        <strain evidence="2">DF5081</strain>
    </source>
</reference>
<organism evidence="2 3">
    <name type="scientific">Caenorhabditis japonica</name>
    <dbReference type="NCBI Taxonomy" id="281687"/>
    <lineage>
        <taxon>Eukaryota</taxon>
        <taxon>Metazoa</taxon>
        <taxon>Ecdysozoa</taxon>
        <taxon>Nematoda</taxon>
        <taxon>Chromadorea</taxon>
        <taxon>Rhabditida</taxon>
        <taxon>Rhabditina</taxon>
        <taxon>Rhabditomorpha</taxon>
        <taxon>Rhabditoidea</taxon>
        <taxon>Rhabditidae</taxon>
        <taxon>Peloderinae</taxon>
        <taxon>Caenorhabditis</taxon>
    </lineage>
</organism>
<protein>
    <submittedName>
        <fullName evidence="2">Uncharacterized protein</fullName>
    </submittedName>
</protein>
<dbReference type="Proteomes" id="UP000005237">
    <property type="component" value="Unassembled WGS sequence"/>
</dbReference>
<feature type="compositionally biased region" description="Acidic residues" evidence="1">
    <location>
        <begin position="41"/>
        <end position="54"/>
    </location>
</feature>